<feature type="domain" description="Hap4 transcription factor heteromerisation" evidence="3">
    <location>
        <begin position="66"/>
        <end position="82"/>
    </location>
</feature>
<feature type="compositionally biased region" description="Low complexity" evidence="2">
    <location>
        <begin position="342"/>
        <end position="356"/>
    </location>
</feature>
<evidence type="ECO:0000256" key="1">
    <source>
        <dbReference type="ARBA" id="ARBA00023242"/>
    </source>
</evidence>
<dbReference type="EMBL" id="KV454002">
    <property type="protein sequence ID" value="ODQ47148.1"/>
    <property type="molecule type" value="Genomic_DNA"/>
</dbReference>
<feature type="compositionally biased region" description="Polar residues" evidence="2">
    <location>
        <begin position="139"/>
        <end position="153"/>
    </location>
</feature>
<feature type="compositionally biased region" description="Low complexity" evidence="2">
    <location>
        <begin position="304"/>
        <end position="324"/>
    </location>
</feature>
<feature type="compositionally biased region" description="Low complexity" evidence="2">
    <location>
        <begin position="401"/>
        <end position="421"/>
    </location>
</feature>
<organism evidence="4 5">
    <name type="scientific">Pichia membranifaciens NRRL Y-2026</name>
    <dbReference type="NCBI Taxonomy" id="763406"/>
    <lineage>
        <taxon>Eukaryota</taxon>
        <taxon>Fungi</taxon>
        <taxon>Dikarya</taxon>
        <taxon>Ascomycota</taxon>
        <taxon>Saccharomycotina</taxon>
        <taxon>Pichiomycetes</taxon>
        <taxon>Pichiales</taxon>
        <taxon>Pichiaceae</taxon>
        <taxon>Pichia</taxon>
    </lineage>
</organism>
<keyword evidence="1" id="KW-0539">Nucleus</keyword>
<dbReference type="RefSeq" id="XP_019018261.1">
    <property type="nucleotide sequence ID" value="XM_019159714.1"/>
</dbReference>
<feature type="compositionally biased region" description="Basic and acidic residues" evidence="2">
    <location>
        <begin position="124"/>
        <end position="138"/>
    </location>
</feature>
<proteinExistence type="predicted"/>
<sequence length="719" mass="77144">MASADPPATTGPTSQTAQTAQTAQIDRKVPSAPDRKQTAPTHIPTSAFTPVNDLPLEIKEPIKITTSKKWVLPPRPKPGRKPVSSSDLDTAAFSLDKDSSKSKICKPDIHHNHSHNHNHLRQVTIEKRPFSFPPERDNSISTAVPSGNTTLASSPADFSCLSPKSSSSCMPTPSPTPDSLSPKLESNVPVAKPPQTQLQPPAHTQPEKRKRSVAKLAHHAAAGSKRKQDQPVVTNSNKMIEVDCSIIHNPLKTEILKINEENYYLKLEVIRLVSNLKGLRDEIQPIVDKRKTKAGRKVKKEKSTAAAKPAASSALPTAAPTTVAQGVQKQNPNTFTPVLQQASSSTAPAATPVTAPTKKRNHDDDINDLILSLIDLSHSQQTSESKPASDEAAPNSDSARNTNASTTLTMTPTTTTETNTHSHTHTDTNKYTNTNADMKRSPETKGTNNKATKMKPKTKLKAKPKPKPSNADLQADAAPIPDAVDFATMNAPSSSMTTAAAATVTAAPPATSTALSPLVLDQSADALRQGQHSHVQSPVFSNDLVNDPFFELSSKALLDRQTLYDEDDLDLLSTVSTTPSTMFSLSLSATNETVDSVAGSSGPMLMGGLENIDELPPFNLLNLPDEKAIAAGKLDIRLNYDYDRSVAENRYPPLDTFSLLDGGISGDRDRDIGSLQLLSDRRLSVDGSSGPNTGELVDFAMPEDVESVFDTFIHGRGAF</sequence>
<dbReference type="OrthoDB" id="5374328at2759"/>
<feature type="region of interest" description="Disordered" evidence="2">
    <location>
        <begin position="378"/>
        <end position="474"/>
    </location>
</feature>
<dbReference type="InterPro" id="IPR018287">
    <property type="entry name" value="Hap4_TF_heteromerisation"/>
</dbReference>
<dbReference type="Pfam" id="PF10297">
    <property type="entry name" value="Hap4_Hap_bind"/>
    <property type="match status" value="1"/>
</dbReference>
<name>A0A1E3NNC3_9ASCO</name>
<dbReference type="GO" id="GO:0005634">
    <property type="term" value="C:nucleus"/>
    <property type="evidence" value="ECO:0007669"/>
    <property type="project" value="InterPro"/>
</dbReference>
<reference evidence="4 5" key="1">
    <citation type="journal article" date="2016" name="Proc. Natl. Acad. Sci. U.S.A.">
        <title>Comparative genomics of biotechnologically important yeasts.</title>
        <authorList>
            <person name="Riley R."/>
            <person name="Haridas S."/>
            <person name="Wolfe K.H."/>
            <person name="Lopes M.R."/>
            <person name="Hittinger C.T."/>
            <person name="Goeker M."/>
            <person name="Salamov A.A."/>
            <person name="Wisecaver J.H."/>
            <person name="Long T.M."/>
            <person name="Calvey C.H."/>
            <person name="Aerts A.L."/>
            <person name="Barry K.W."/>
            <person name="Choi C."/>
            <person name="Clum A."/>
            <person name="Coughlan A.Y."/>
            <person name="Deshpande S."/>
            <person name="Douglass A.P."/>
            <person name="Hanson S.J."/>
            <person name="Klenk H.-P."/>
            <person name="LaButti K.M."/>
            <person name="Lapidus A."/>
            <person name="Lindquist E.A."/>
            <person name="Lipzen A.M."/>
            <person name="Meier-Kolthoff J.P."/>
            <person name="Ohm R.A."/>
            <person name="Otillar R.P."/>
            <person name="Pangilinan J.L."/>
            <person name="Peng Y."/>
            <person name="Rokas A."/>
            <person name="Rosa C.A."/>
            <person name="Scheuner C."/>
            <person name="Sibirny A.A."/>
            <person name="Slot J.C."/>
            <person name="Stielow J.B."/>
            <person name="Sun H."/>
            <person name="Kurtzman C.P."/>
            <person name="Blackwell M."/>
            <person name="Grigoriev I.V."/>
            <person name="Jeffries T.W."/>
        </authorList>
    </citation>
    <scope>NUCLEOTIDE SEQUENCE [LARGE SCALE GENOMIC DNA]</scope>
    <source>
        <strain evidence="4 5">NRRL Y-2026</strain>
    </source>
</reference>
<feature type="region of interest" description="Disordered" evidence="2">
    <location>
        <begin position="1"/>
        <end position="212"/>
    </location>
</feature>
<dbReference type="Proteomes" id="UP000094455">
    <property type="component" value="Unassembled WGS sequence"/>
</dbReference>
<feature type="compositionally biased region" description="Low complexity" evidence="2">
    <location>
        <begin position="1"/>
        <end position="24"/>
    </location>
</feature>
<evidence type="ECO:0000313" key="4">
    <source>
        <dbReference type="EMBL" id="ODQ47148.1"/>
    </source>
</evidence>
<keyword evidence="5" id="KW-1185">Reference proteome</keyword>
<evidence type="ECO:0000256" key="2">
    <source>
        <dbReference type="SAM" id="MobiDB-lite"/>
    </source>
</evidence>
<dbReference type="GO" id="GO:0006355">
    <property type="term" value="P:regulation of DNA-templated transcription"/>
    <property type="evidence" value="ECO:0007669"/>
    <property type="project" value="InterPro"/>
</dbReference>
<feature type="region of interest" description="Disordered" evidence="2">
    <location>
        <begin position="340"/>
        <end position="364"/>
    </location>
</feature>
<protein>
    <recommendedName>
        <fullName evidence="3">Hap4 transcription factor heteromerisation domain-containing protein</fullName>
    </recommendedName>
</protein>
<dbReference type="AlphaFoldDB" id="A0A1E3NNC3"/>
<accession>A0A1E3NNC3</accession>
<evidence type="ECO:0000259" key="3">
    <source>
        <dbReference type="Pfam" id="PF10297"/>
    </source>
</evidence>
<feature type="compositionally biased region" description="Polar residues" evidence="2">
    <location>
        <begin position="38"/>
        <end position="49"/>
    </location>
</feature>
<feature type="compositionally biased region" description="Basic and acidic residues" evidence="2">
    <location>
        <begin position="25"/>
        <end position="37"/>
    </location>
</feature>
<evidence type="ECO:0000313" key="5">
    <source>
        <dbReference type="Proteomes" id="UP000094455"/>
    </source>
</evidence>
<dbReference type="GeneID" id="30176401"/>
<feature type="compositionally biased region" description="Basic residues" evidence="2">
    <location>
        <begin position="452"/>
        <end position="466"/>
    </location>
</feature>
<feature type="compositionally biased region" description="Low complexity" evidence="2">
    <location>
        <begin position="159"/>
        <end position="182"/>
    </location>
</feature>
<gene>
    <name evidence="4" type="ORF">PICMEDRAFT_107895</name>
</gene>
<feature type="region of interest" description="Disordered" evidence="2">
    <location>
        <begin position="293"/>
        <end position="324"/>
    </location>
</feature>
<feature type="compositionally biased region" description="Basic and acidic residues" evidence="2">
    <location>
        <begin position="95"/>
        <end position="111"/>
    </location>
</feature>